<dbReference type="Proteomes" id="UP000019486">
    <property type="component" value="Unassembled WGS sequence"/>
</dbReference>
<dbReference type="Gene3D" id="3.40.50.720">
    <property type="entry name" value="NAD(P)-binding Rossmann-like Domain"/>
    <property type="match status" value="1"/>
</dbReference>
<reference evidence="3 4" key="1">
    <citation type="submission" date="2013-08" db="EMBL/GenBank/DDBJ databases">
        <title>The genome sequence of Skermanella stibiiresistens.</title>
        <authorList>
            <person name="Zhu W."/>
            <person name="Wang G."/>
        </authorList>
    </citation>
    <scope>NUCLEOTIDE SEQUENCE [LARGE SCALE GENOMIC DNA]</scope>
    <source>
        <strain evidence="3 4">SB22</strain>
    </source>
</reference>
<gene>
    <name evidence="3" type="ORF">N825_21945</name>
</gene>
<comment type="similarity">
    <text evidence="1">Belongs to the short-chain dehydrogenases/reductases (SDR) family.</text>
</comment>
<dbReference type="AlphaFoldDB" id="W9GWY3"/>
<dbReference type="RefSeq" id="WP_037459552.1">
    <property type="nucleotide sequence ID" value="NZ_AVFL01000031.1"/>
</dbReference>
<dbReference type="SUPFAM" id="SSF51735">
    <property type="entry name" value="NAD(P)-binding Rossmann-fold domains"/>
    <property type="match status" value="1"/>
</dbReference>
<proteinExistence type="inferred from homology"/>
<dbReference type="STRING" id="1385369.N825_21945"/>
<dbReference type="NCBIfam" id="NF005559">
    <property type="entry name" value="PRK07231.1"/>
    <property type="match status" value="1"/>
</dbReference>
<dbReference type="PANTHER" id="PTHR42760:SF133">
    <property type="entry name" value="3-OXOACYL-[ACYL-CARRIER-PROTEIN] REDUCTASE"/>
    <property type="match status" value="1"/>
</dbReference>
<keyword evidence="4" id="KW-1185">Reference proteome</keyword>
<dbReference type="FunFam" id="3.40.50.720:FF:000173">
    <property type="entry name" value="3-oxoacyl-[acyl-carrier protein] reductase"/>
    <property type="match status" value="1"/>
</dbReference>
<organism evidence="3 4">
    <name type="scientific">Skermanella stibiiresistens SB22</name>
    <dbReference type="NCBI Taxonomy" id="1385369"/>
    <lineage>
        <taxon>Bacteria</taxon>
        <taxon>Pseudomonadati</taxon>
        <taxon>Pseudomonadota</taxon>
        <taxon>Alphaproteobacteria</taxon>
        <taxon>Rhodospirillales</taxon>
        <taxon>Azospirillaceae</taxon>
        <taxon>Skermanella</taxon>
    </lineage>
</organism>
<evidence type="ECO:0000313" key="4">
    <source>
        <dbReference type="Proteomes" id="UP000019486"/>
    </source>
</evidence>
<dbReference type="EMBL" id="AVFL01000031">
    <property type="protein sequence ID" value="EWY37111.1"/>
    <property type="molecule type" value="Genomic_DNA"/>
</dbReference>
<dbReference type="PRINTS" id="PR00081">
    <property type="entry name" value="GDHRDH"/>
</dbReference>
<dbReference type="Pfam" id="PF13561">
    <property type="entry name" value="adh_short_C2"/>
    <property type="match status" value="1"/>
</dbReference>
<dbReference type="PRINTS" id="PR00080">
    <property type="entry name" value="SDRFAMILY"/>
</dbReference>
<name>W9GWY3_9PROT</name>
<dbReference type="InterPro" id="IPR036291">
    <property type="entry name" value="NAD(P)-bd_dom_sf"/>
</dbReference>
<dbReference type="InterPro" id="IPR020904">
    <property type="entry name" value="Sc_DH/Rdtase_CS"/>
</dbReference>
<dbReference type="PANTHER" id="PTHR42760">
    <property type="entry name" value="SHORT-CHAIN DEHYDROGENASES/REDUCTASES FAMILY MEMBER"/>
    <property type="match status" value="1"/>
</dbReference>
<evidence type="ECO:0000256" key="1">
    <source>
        <dbReference type="ARBA" id="ARBA00006484"/>
    </source>
</evidence>
<evidence type="ECO:0000313" key="3">
    <source>
        <dbReference type="EMBL" id="EWY37111.1"/>
    </source>
</evidence>
<dbReference type="GO" id="GO:0016616">
    <property type="term" value="F:oxidoreductase activity, acting on the CH-OH group of donors, NAD or NADP as acceptor"/>
    <property type="evidence" value="ECO:0007669"/>
    <property type="project" value="TreeGrafter"/>
</dbReference>
<keyword evidence="2" id="KW-0560">Oxidoreductase</keyword>
<dbReference type="PROSITE" id="PS00061">
    <property type="entry name" value="ADH_SHORT"/>
    <property type="match status" value="1"/>
</dbReference>
<evidence type="ECO:0000256" key="2">
    <source>
        <dbReference type="ARBA" id="ARBA00023002"/>
    </source>
</evidence>
<dbReference type="NCBIfam" id="NF009466">
    <property type="entry name" value="PRK12826.1-2"/>
    <property type="match status" value="1"/>
</dbReference>
<protein>
    <submittedName>
        <fullName evidence="3">3-ketoacyl-ACP reductase</fullName>
    </submittedName>
</protein>
<accession>W9GWY3</accession>
<dbReference type="InterPro" id="IPR002347">
    <property type="entry name" value="SDR_fam"/>
</dbReference>
<sequence>MSEAGTGRSDSSDRQSHRDAIVLVTGAGQGIGEAIARAFGRRGAAVGVLDMSAINAETVAAGIREAGGRAASAAADVADFAGLEAACAMLQERLGGAFDTLVNNAGISPKHQGRAHAIWEMAPEEWNRVVGVNLTGAFNTARLLSPAMRAARRGAIVNLSSVAGQAYMDIVGVHYAATKAALIGFTRHLAGELGPYGVRVNAVGPGRIETPMVQAIGDEANRRWIDQTPMGRLGRPEEVADLVLYLTSDEASFVTGQICDVAGGLMMT</sequence>
<dbReference type="PATRIC" id="fig|1385369.3.peg.5930"/>
<comment type="caution">
    <text evidence="3">The sequence shown here is derived from an EMBL/GenBank/DDBJ whole genome shotgun (WGS) entry which is preliminary data.</text>
</comment>